<proteinExistence type="predicted"/>
<keyword evidence="1" id="KW-0812">Transmembrane</keyword>
<protein>
    <submittedName>
        <fullName evidence="2">Uncharacterized protein</fullName>
    </submittedName>
</protein>
<keyword evidence="1" id="KW-1133">Transmembrane helix</keyword>
<name>A0A840W0G3_9ACTN</name>
<keyword evidence="3" id="KW-1185">Reference proteome</keyword>
<comment type="caution">
    <text evidence="2">The sequence shown here is derived from an EMBL/GenBank/DDBJ whole genome shotgun (WGS) entry which is preliminary data.</text>
</comment>
<sequence>MDGAPDDASGSQRNRSSRWLLWRPREPSWVPIAGPTASTDVPLALDYVLIQILVAMYLALQWMVLVLIAPVVFVVRTWRPVTGHKRVRR</sequence>
<keyword evidence="1" id="KW-0472">Membrane</keyword>
<evidence type="ECO:0000313" key="2">
    <source>
        <dbReference type="EMBL" id="MBB5478708.1"/>
    </source>
</evidence>
<dbReference type="AlphaFoldDB" id="A0A840W0G3"/>
<dbReference type="Proteomes" id="UP000586947">
    <property type="component" value="Unassembled WGS sequence"/>
</dbReference>
<feature type="transmembrane region" description="Helical" evidence="1">
    <location>
        <begin position="48"/>
        <end position="75"/>
    </location>
</feature>
<organism evidence="2 3">
    <name type="scientific">Micromonospora parathelypteridis</name>
    <dbReference type="NCBI Taxonomy" id="1839617"/>
    <lineage>
        <taxon>Bacteria</taxon>
        <taxon>Bacillati</taxon>
        <taxon>Actinomycetota</taxon>
        <taxon>Actinomycetes</taxon>
        <taxon>Micromonosporales</taxon>
        <taxon>Micromonosporaceae</taxon>
        <taxon>Micromonospora</taxon>
    </lineage>
</organism>
<accession>A0A840W0G3</accession>
<dbReference type="EMBL" id="JACHDP010000001">
    <property type="protein sequence ID" value="MBB5478708.1"/>
    <property type="molecule type" value="Genomic_DNA"/>
</dbReference>
<reference evidence="2 3" key="1">
    <citation type="submission" date="2020-08" db="EMBL/GenBank/DDBJ databases">
        <title>Sequencing the genomes of 1000 actinobacteria strains.</title>
        <authorList>
            <person name="Klenk H.-P."/>
        </authorList>
    </citation>
    <scope>NUCLEOTIDE SEQUENCE [LARGE SCALE GENOMIC DNA]</scope>
    <source>
        <strain evidence="2 3">DSM 103125</strain>
    </source>
</reference>
<evidence type="ECO:0000313" key="3">
    <source>
        <dbReference type="Proteomes" id="UP000586947"/>
    </source>
</evidence>
<gene>
    <name evidence="2" type="ORF">HNR20_003213</name>
</gene>
<dbReference type="RefSeq" id="WP_184180792.1">
    <property type="nucleotide sequence ID" value="NZ_BMNF01000001.1"/>
</dbReference>
<evidence type="ECO:0000256" key="1">
    <source>
        <dbReference type="SAM" id="Phobius"/>
    </source>
</evidence>